<accession>A0A510KJ46</accession>
<dbReference type="STRING" id="1122173.GCA_000482505_02316"/>
<dbReference type="InterPro" id="IPR003778">
    <property type="entry name" value="CT_A_B"/>
</dbReference>
<reference evidence="5 8" key="1">
    <citation type="submission" date="2019-07" db="EMBL/GenBank/DDBJ databases">
        <title>Complete Genome Sequence of Leptotrichia trevisanii Strain JMUB3870.</title>
        <authorList>
            <person name="Watanabe S."/>
            <person name="Cui L."/>
        </authorList>
    </citation>
    <scope>NUCLEOTIDE SEQUENCE [LARGE SCALE GENOMIC DNA]</scope>
    <source>
        <strain evidence="5 8">JMUB3870</strain>
    </source>
</reference>
<reference evidence="6 7" key="2">
    <citation type="submission" date="2019-07" db="EMBL/GenBank/DDBJ databases">
        <title>Complete Genome Sequence of Leptotrichia trevisanii Strain JMUB3935.</title>
        <authorList>
            <person name="Watanabe S."/>
            <person name="Cui L."/>
        </authorList>
    </citation>
    <scope>NUCLEOTIDE SEQUENCE [LARGE SCALE GENOMIC DNA]</scope>
    <source>
        <strain evidence="6 7">JMUB3935</strain>
    </source>
</reference>
<dbReference type="Proteomes" id="UP000422644">
    <property type="component" value="Chromosome"/>
</dbReference>
<dbReference type="Gene3D" id="2.40.100.10">
    <property type="entry name" value="Cyclophilin-like"/>
    <property type="match status" value="1"/>
</dbReference>
<sequence length="334" mass="37400">MGFRVLKGGLLTTVQDIGRTGYQSQGFGTSGVMDVRSFKIANMLIDNPENEAVLEFTMIGPTLEFTSETIIAITGGDFQPLINKKPAPMYTAIYINKGDVLEFQGARTGVRGYIAFSCYLNIAVIMGSRSTNMKCGIGGFKGRNLKEGDYISFRIRRRYLPYFLSRTLNLDEFNQEDEVIRVIMGPQDNLFTKEGKETFLNSEFTITNDFDRMGCRIEGPYIAHKESADIISDGIALGAIQVPAHGKPIILLADRQTTGGYPKIATVATVDLPKLVQRKADHKIRFRAISVEEAQNLLIEEMNEFTQFRKKIHAPCKEVLDVRAVSKRLETLFE</sequence>
<keyword evidence="3" id="KW-0067">ATP-binding</keyword>
<evidence type="ECO:0000256" key="1">
    <source>
        <dbReference type="ARBA" id="ARBA00022741"/>
    </source>
</evidence>
<dbReference type="GO" id="GO:0005524">
    <property type="term" value="F:ATP binding"/>
    <property type="evidence" value="ECO:0007669"/>
    <property type="project" value="UniProtKB-KW"/>
</dbReference>
<keyword evidence="8" id="KW-1185">Reference proteome</keyword>
<gene>
    <name evidence="5" type="ORF">JMUB3870_0675</name>
    <name evidence="6" type="ORF">JMUB3935_0687</name>
</gene>
<evidence type="ECO:0000256" key="2">
    <source>
        <dbReference type="ARBA" id="ARBA00022801"/>
    </source>
</evidence>
<dbReference type="Pfam" id="PF02626">
    <property type="entry name" value="CT_A_B"/>
    <property type="match status" value="1"/>
</dbReference>
<dbReference type="OrthoDB" id="9782422at2"/>
<dbReference type="NCBIfam" id="TIGR00724">
    <property type="entry name" value="urea_amlyse_rel"/>
    <property type="match status" value="1"/>
</dbReference>
<name>A0A510KJ46_9FUSO</name>
<dbReference type="PANTHER" id="PTHR43309">
    <property type="entry name" value="5-OXOPROLINASE SUBUNIT C"/>
    <property type="match status" value="1"/>
</dbReference>
<dbReference type="GO" id="GO:0016787">
    <property type="term" value="F:hydrolase activity"/>
    <property type="evidence" value="ECO:0007669"/>
    <property type="project" value="UniProtKB-KW"/>
</dbReference>
<proteinExistence type="predicted"/>
<keyword evidence="2 6" id="KW-0378">Hydrolase</keyword>
<dbReference type="InterPro" id="IPR029000">
    <property type="entry name" value="Cyclophilin-like_dom_sf"/>
</dbReference>
<evidence type="ECO:0000256" key="3">
    <source>
        <dbReference type="ARBA" id="ARBA00022840"/>
    </source>
</evidence>
<keyword evidence="1" id="KW-0547">Nucleotide-binding</keyword>
<dbReference type="RefSeq" id="WP_146996132.1">
    <property type="nucleotide sequence ID" value="NZ_AP019831.1"/>
</dbReference>
<dbReference type="EMBL" id="AP019840">
    <property type="protein sequence ID" value="BBM51709.1"/>
    <property type="molecule type" value="Genomic_DNA"/>
</dbReference>
<feature type="domain" description="Carboxyltransferase" evidence="4">
    <location>
        <begin position="24"/>
        <end position="305"/>
    </location>
</feature>
<protein>
    <submittedName>
        <fullName evidence="6">Allophanate hydrolase subunit 2</fullName>
    </submittedName>
</protein>
<evidence type="ECO:0000313" key="5">
    <source>
        <dbReference type="EMBL" id="BBM44557.1"/>
    </source>
</evidence>
<dbReference type="InterPro" id="IPR052708">
    <property type="entry name" value="PxpC"/>
</dbReference>
<dbReference type="SMART" id="SM00797">
    <property type="entry name" value="AHS2"/>
    <property type="match status" value="1"/>
</dbReference>
<evidence type="ECO:0000259" key="4">
    <source>
        <dbReference type="SMART" id="SM00797"/>
    </source>
</evidence>
<dbReference type="SUPFAM" id="SSF50891">
    <property type="entry name" value="Cyclophilin-like"/>
    <property type="match status" value="1"/>
</dbReference>
<evidence type="ECO:0000313" key="8">
    <source>
        <dbReference type="Proteomes" id="UP000422644"/>
    </source>
</evidence>
<dbReference type="EMBL" id="AP019831">
    <property type="protein sequence ID" value="BBM44557.1"/>
    <property type="molecule type" value="Genomic_DNA"/>
</dbReference>
<dbReference type="PANTHER" id="PTHR43309:SF5">
    <property type="entry name" value="5-OXOPROLINASE SUBUNIT C"/>
    <property type="match status" value="1"/>
</dbReference>
<organism evidence="6 7">
    <name type="scientific">Leptotrichia trevisanii</name>
    <dbReference type="NCBI Taxonomy" id="109328"/>
    <lineage>
        <taxon>Bacteria</taxon>
        <taxon>Fusobacteriati</taxon>
        <taxon>Fusobacteriota</taxon>
        <taxon>Fusobacteriia</taxon>
        <taxon>Fusobacteriales</taxon>
        <taxon>Leptotrichiaceae</taxon>
        <taxon>Leptotrichia</taxon>
    </lineage>
</organism>
<evidence type="ECO:0000313" key="6">
    <source>
        <dbReference type="EMBL" id="BBM51709.1"/>
    </source>
</evidence>
<dbReference type="AlphaFoldDB" id="A0A510KJ46"/>
<evidence type="ECO:0000313" key="7">
    <source>
        <dbReference type="Proteomes" id="UP000321378"/>
    </source>
</evidence>
<dbReference type="Proteomes" id="UP000321378">
    <property type="component" value="Chromosome"/>
</dbReference>